<name>A0ABV3Z0A2_9PROT</name>
<evidence type="ECO:0000256" key="3">
    <source>
        <dbReference type="ARBA" id="ARBA00022827"/>
    </source>
</evidence>
<sequence>MNDTHILIVGAGPTGLACALELSRRGLKPRIIDKGSDFTPEAESRALGVNNRTLQLLAPSGVSAQLLAQGVKAKRVRMRNEKGRDVIKAGFDHPGALYPFVLILPQGRTERILAAALRQYGVEIEWYKEVIATNGNPKKPVLDINAPDGLESIRASKVIGADGASSVIRNGFGFSFAGESYPTEFGLVDVETVEPFATDELFVDFSNDGVLARMPLGGNVCRYISPRADISNMLPKDLEIKHLIWQSSFHINFRYVEKMQRGSVFLAGDAAHIHSPVGARGMNLGIEDACWLAWMIHQNTDADYSKMRMPQVRMVIKQTRQQTDALLNLGGFGRFARDHLANTLLKIPAFKKRALTRVTGLDTPEPPWIDGSV</sequence>
<dbReference type="PANTHER" id="PTHR43004">
    <property type="entry name" value="TRK SYSTEM POTASSIUM UPTAKE PROTEIN"/>
    <property type="match status" value="1"/>
</dbReference>
<protein>
    <submittedName>
        <fullName evidence="5">FAD-dependent oxidoreductase</fullName>
    </submittedName>
</protein>
<comment type="caution">
    <text evidence="5">The sequence shown here is derived from an EMBL/GenBank/DDBJ whole genome shotgun (WGS) entry which is preliminary data.</text>
</comment>
<feature type="domain" description="FAD-binding" evidence="4">
    <location>
        <begin position="3"/>
        <end position="296"/>
    </location>
</feature>
<accession>A0ABV3Z0A2</accession>
<dbReference type="RefSeq" id="WP_369312066.1">
    <property type="nucleotide sequence ID" value="NZ_JBEHZE010000001.1"/>
</dbReference>
<dbReference type="PANTHER" id="PTHR43004:SF19">
    <property type="entry name" value="BINDING MONOOXYGENASE, PUTATIVE (JCVI)-RELATED"/>
    <property type="match status" value="1"/>
</dbReference>
<evidence type="ECO:0000313" key="5">
    <source>
        <dbReference type="EMBL" id="MEX6632214.1"/>
    </source>
</evidence>
<dbReference type="InterPro" id="IPR002938">
    <property type="entry name" value="FAD-bd"/>
</dbReference>
<organism evidence="5 6">
    <name type="scientific">Hyphococcus lacteus</name>
    <dbReference type="NCBI Taxonomy" id="3143536"/>
    <lineage>
        <taxon>Bacteria</taxon>
        <taxon>Pseudomonadati</taxon>
        <taxon>Pseudomonadota</taxon>
        <taxon>Alphaproteobacteria</taxon>
        <taxon>Parvularculales</taxon>
        <taxon>Parvularculaceae</taxon>
        <taxon>Hyphococcus</taxon>
    </lineage>
</organism>
<evidence type="ECO:0000256" key="1">
    <source>
        <dbReference type="ARBA" id="ARBA00001974"/>
    </source>
</evidence>
<dbReference type="InterPro" id="IPR036188">
    <property type="entry name" value="FAD/NAD-bd_sf"/>
</dbReference>
<dbReference type="PRINTS" id="PR00420">
    <property type="entry name" value="RNGMNOXGNASE"/>
</dbReference>
<keyword evidence="2" id="KW-0285">Flavoprotein</keyword>
<dbReference type="Pfam" id="PF01494">
    <property type="entry name" value="FAD_binding_3"/>
    <property type="match status" value="1"/>
</dbReference>
<dbReference type="Proteomes" id="UP001560685">
    <property type="component" value="Unassembled WGS sequence"/>
</dbReference>
<gene>
    <name evidence="5" type="ORF">ABFZ84_01515</name>
</gene>
<keyword evidence="3" id="KW-0274">FAD</keyword>
<dbReference type="SUPFAM" id="SSF51905">
    <property type="entry name" value="FAD/NAD(P)-binding domain"/>
    <property type="match status" value="1"/>
</dbReference>
<dbReference type="Gene3D" id="3.30.70.2450">
    <property type="match status" value="1"/>
</dbReference>
<evidence type="ECO:0000256" key="2">
    <source>
        <dbReference type="ARBA" id="ARBA00022630"/>
    </source>
</evidence>
<dbReference type="EMBL" id="JBEHZE010000001">
    <property type="protein sequence ID" value="MEX6632214.1"/>
    <property type="molecule type" value="Genomic_DNA"/>
</dbReference>
<dbReference type="Gene3D" id="3.50.50.60">
    <property type="entry name" value="FAD/NAD(P)-binding domain"/>
    <property type="match status" value="1"/>
</dbReference>
<reference evidence="5 6" key="1">
    <citation type="submission" date="2024-05" db="EMBL/GenBank/DDBJ databases">
        <title>Three bacterial strains, DH-69, EH-24, and ECK-19 isolated from coastal sediments.</title>
        <authorList>
            <person name="Ye Y.-Q."/>
            <person name="Du Z.-J."/>
        </authorList>
    </citation>
    <scope>NUCLEOTIDE SEQUENCE [LARGE SCALE GENOMIC DNA]</scope>
    <source>
        <strain evidence="5 6">ECK-19</strain>
    </source>
</reference>
<evidence type="ECO:0000259" key="4">
    <source>
        <dbReference type="Pfam" id="PF01494"/>
    </source>
</evidence>
<proteinExistence type="predicted"/>
<comment type="cofactor">
    <cofactor evidence="1">
        <name>FAD</name>
        <dbReference type="ChEBI" id="CHEBI:57692"/>
    </cofactor>
</comment>
<evidence type="ECO:0000313" key="6">
    <source>
        <dbReference type="Proteomes" id="UP001560685"/>
    </source>
</evidence>
<dbReference type="InterPro" id="IPR050641">
    <property type="entry name" value="RIFMO-like"/>
</dbReference>
<keyword evidence="6" id="KW-1185">Reference proteome</keyword>